<evidence type="ECO:0000256" key="4">
    <source>
        <dbReference type="ARBA" id="ARBA00022448"/>
    </source>
</evidence>
<dbReference type="InterPro" id="IPR035979">
    <property type="entry name" value="RBD_domain_sf"/>
</dbReference>
<dbReference type="Proteomes" id="UP000031036">
    <property type="component" value="Unassembled WGS sequence"/>
</dbReference>
<dbReference type="AlphaFoldDB" id="A0A0B2VRN3"/>
<dbReference type="GO" id="GO:0044615">
    <property type="term" value="C:nuclear pore nuclear basket"/>
    <property type="evidence" value="ECO:0007669"/>
    <property type="project" value="TreeGrafter"/>
</dbReference>
<accession>A0A0B2VRN3</accession>
<evidence type="ECO:0000256" key="5">
    <source>
        <dbReference type="ARBA" id="ARBA00022816"/>
    </source>
</evidence>
<evidence type="ECO:0000256" key="1">
    <source>
        <dbReference type="ARBA" id="ARBA00004567"/>
    </source>
</evidence>
<feature type="compositionally biased region" description="Basic residues" evidence="13">
    <location>
        <begin position="36"/>
        <end position="55"/>
    </location>
</feature>
<feature type="region of interest" description="Disordered" evidence="13">
    <location>
        <begin position="1"/>
        <end position="127"/>
    </location>
</feature>
<evidence type="ECO:0000256" key="11">
    <source>
        <dbReference type="ARBA" id="ARBA00030250"/>
    </source>
</evidence>
<feature type="compositionally biased region" description="Polar residues" evidence="13">
    <location>
        <begin position="18"/>
        <end position="27"/>
    </location>
</feature>
<feature type="domain" description="RRM Nup35-type" evidence="14">
    <location>
        <begin position="346"/>
        <end position="426"/>
    </location>
</feature>
<dbReference type="EMBL" id="JPKZ01001016">
    <property type="protein sequence ID" value="KHN84278.1"/>
    <property type="molecule type" value="Genomic_DNA"/>
</dbReference>
<keyword evidence="8 12" id="KW-0906">Nuclear pore complex</keyword>
<feature type="compositionally biased region" description="Basic and acidic residues" evidence="13">
    <location>
        <begin position="75"/>
        <end position="84"/>
    </location>
</feature>
<dbReference type="PROSITE" id="PS51472">
    <property type="entry name" value="RRM_NUP35"/>
    <property type="match status" value="1"/>
</dbReference>
<keyword evidence="7" id="KW-0811">Translocation</keyword>
<evidence type="ECO:0000256" key="7">
    <source>
        <dbReference type="ARBA" id="ARBA00023010"/>
    </source>
</evidence>
<keyword evidence="16" id="KW-1185">Reference proteome</keyword>
<dbReference type="Pfam" id="PF05172">
    <property type="entry name" value="RRM_Nup35"/>
    <property type="match status" value="1"/>
</dbReference>
<dbReference type="InterPro" id="IPR012677">
    <property type="entry name" value="Nucleotide-bd_a/b_plait_sf"/>
</dbReference>
<keyword evidence="4 12" id="KW-0813">Transport</keyword>
<comment type="caution">
    <text evidence="15">The sequence shown here is derived from an EMBL/GenBank/DDBJ whole genome shotgun (WGS) entry which is preliminary data.</text>
</comment>
<evidence type="ECO:0000256" key="6">
    <source>
        <dbReference type="ARBA" id="ARBA00022927"/>
    </source>
</evidence>
<proteinExistence type="inferred from homology"/>
<dbReference type="PANTHER" id="PTHR21527:SF6">
    <property type="entry name" value="NUCLEOPORIN NUP35"/>
    <property type="match status" value="1"/>
</dbReference>
<sequence length="525" mass="56621">MANKLQFQTYRGEVRLNEFNQNKANKQSRIEQNKQGRGRLRGRGRGRGRGRRRSHAGGLDGGKKREATDEGEGASDTKKPKETDGACGLMLRSQSGREGVSDGPTMFFDSPSTNTAFGGFDSNPTLQHQPTAPNFLFGSANKRRSLAIPPTRSYQGVDSSGWDGACGLMLRSQSGREGVSDGPTMFFDSPSTNTAFGGFDSNPTLQHQPTAPNFLFGSANKRRSLAIPPTRSYQGVDSSGWVSQDDSVLFASTVPNPLTPSSSVNKSVHWSPALVHVEGIPPRSSAISLDASRSSPASYRAGPPLRSIRDELKMTSLNSPVTNVTTEPESSTGIPMEQSPVRDNDDGALYWVTVFGFAAEDASQVLQLFSRHGTIVAHRFPERGNWVYIRYSSVIHAQQALSRNGRILEGRLRLGVIPIDRHELASLGEIAKMDVSLGSEENAVMRGSSSLTPSNMRSPCGEGYSSGLSGLNSMGSPDVSSYRLMSASATRPTMRSLSAAYNAADSQFSDTYYEGNVPVVALKFS</sequence>
<dbReference type="Gene3D" id="3.30.70.330">
    <property type="match status" value="1"/>
</dbReference>
<evidence type="ECO:0000256" key="9">
    <source>
        <dbReference type="ARBA" id="ARBA00023242"/>
    </source>
</evidence>
<dbReference type="GO" id="GO:0044613">
    <property type="term" value="C:nuclear pore central transport channel"/>
    <property type="evidence" value="ECO:0007669"/>
    <property type="project" value="TreeGrafter"/>
</dbReference>
<evidence type="ECO:0000256" key="10">
    <source>
        <dbReference type="ARBA" id="ARBA00029997"/>
    </source>
</evidence>
<evidence type="ECO:0000256" key="12">
    <source>
        <dbReference type="PROSITE-ProRule" id="PRU00804"/>
    </source>
</evidence>
<evidence type="ECO:0000313" key="15">
    <source>
        <dbReference type="EMBL" id="KHN84278.1"/>
    </source>
</evidence>
<gene>
    <name evidence="15" type="primary">npp-19</name>
    <name evidence="15" type="ORF">Tcan_02595</name>
</gene>
<evidence type="ECO:0000256" key="8">
    <source>
        <dbReference type="ARBA" id="ARBA00023132"/>
    </source>
</evidence>
<keyword evidence="5 12" id="KW-0509">mRNA transport</keyword>
<evidence type="ECO:0000256" key="2">
    <source>
        <dbReference type="ARBA" id="ARBA00009454"/>
    </source>
</evidence>
<dbReference type="GO" id="GO:0005543">
    <property type="term" value="F:phospholipid binding"/>
    <property type="evidence" value="ECO:0007669"/>
    <property type="project" value="TreeGrafter"/>
</dbReference>
<dbReference type="GO" id="GO:0017056">
    <property type="term" value="F:structural constituent of nuclear pore"/>
    <property type="evidence" value="ECO:0007669"/>
    <property type="project" value="TreeGrafter"/>
</dbReference>
<evidence type="ECO:0000256" key="13">
    <source>
        <dbReference type="SAM" id="MobiDB-lite"/>
    </source>
</evidence>
<dbReference type="GO" id="GO:0006999">
    <property type="term" value="P:nuclear pore organization"/>
    <property type="evidence" value="ECO:0007669"/>
    <property type="project" value="TreeGrafter"/>
</dbReference>
<evidence type="ECO:0000256" key="3">
    <source>
        <dbReference type="ARBA" id="ARBA00016439"/>
    </source>
</evidence>
<evidence type="ECO:0000259" key="14">
    <source>
        <dbReference type="PROSITE" id="PS51472"/>
    </source>
</evidence>
<protein>
    <recommendedName>
        <fullName evidence="3">Nucleoporin NUP35</fullName>
    </recommendedName>
    <alternativeName>
        <fullName evidence="11">35 kDa nucleoporin</fullName>
    </alternativeName>
    <alternativeName>
        <fullName evidence="10">Nucleoporin NUP53</fullName>
    </alternativeName>
</protein>
<dbReference type="STRING" id="6265.A0A0B2VRN3"/>
<comment type="similarity">
    <text evidence="2">Belongs to the Nup35 family.</text>
</comment>
<reference evidence="15 16" key="1">
    <citation type="submission" date="2014-11" db="EMBL/GenBank/DDBJ databases">
        <title>Genetic blueprint of the zoonotic pathogen Toxocara canis.</title>
        <authorList>
            <person name="Zhu X.-Q."/>
            <person name="Korhonen P.K."/>
            <person name="Cai H."/>
            <person name="Young N.D."/>
            <person name="Nejsum P."/>
            <person name="von Samson-Himmelstjerna G."/>
            <person name="Boag P.R."/>
            <person name="Tan P."/>
            <person name="Li Q."/>
            <person name="Min J."/>
            <person name="Yang Y."/>
            <person name="Wang X."/>
            <person name="Fang X."/>
            <person name="Hall R.S."/>
            <person name="Hofmann A."/>
            <person name="Sternberg P.W."/>
            <person name="Jex A.R."/>
            <person name="Gasser R.B."/>
        </authorList>
    </citation>
    <scope>NUCLEOTIDE SEQUENCE [LARGE SCALE GENOMIC DNA]</scope>
    <source>
        <strain evidence="15">PN_DK_2014</strain>
    </source>
</reference>
<dbReference type="SUPFAM" id="SSF54928">
    <property type="entry name" value="RNA-binding domain, RBD"/>
    <property type="match status" value="1"/>
</dbReference>
<feature type="compositionally biased region" description="Polar residues" evidence="13">
    <location>
        <begin position="110"/>
        <end position="127"/>
    </location>
</feature>
<keyword evidence="9 12" id="KW-0539">Nucleus</keyword>
<dbReference type="GO" id="GO:0003676">
    <property type="term" value="F:nucleic acid binding"/>
    <property type="evidence" value="ECO:0007669"/>
    <property type="project" value="InterPro"/>
</dbReference>
<name>A0A0B2VRN3_TOXCA</name>
<dbReference type="CDD" id="cd12441">
    <property type="entry name" value="RRM_Nup53_like"/>
    <property type="match status" value="1"/>
</dbReference>
<dbReference type="OrthoDB" id="10015491at2759"/>
<keyword evidence="6" id="KW-0653">Protein transport</keyword>
<dbReference type="GO" id="GO:0051028">
    <property type="term" value="P:mRNA transport"/>
    <property type="evidence" value="ECO:0007669"/>
    <property type="project" value="UniProtKB-UniRule"/>
</dbReference>
<dbReference type="PANTHER" id="PTHR21527">
    <property type="entry name" value="NUCLEOPORIN NUP35"/>
    <property type="match status" value="1"/>
</dbReference>
<evidence type="ECO:0000313" key="16">
    <source>
        <dbReference type="Proteomes" id="UP000031036"/>
    </source>
</evidence>
<organism evidence="15 16">
    <name type="scientific">Toxocara canis</name>
    <name type="common">Canine roundworm</name>
    <dbReference type="NCBI Taxonomy" id="6265"/>
    <lineage>
        <taxon>Eukaryota</taxon>
        <taxon>Metazoa</taxon>
        <taxon>Ecdysozoa</taxon>
        <taxon>Nematoda</taxon>
        <taxon>Chromadorea</taxon>
        <taxon>Rhabditida</taxon>
        <taxon>Spirurina</taxon>
        <taxon>Ascaridomorpha</taxon>
        <taxon>Ascaridoidea</taxon>
        <taxon>Toxocaridae</taxon>
        <taxon>Toxocara</taxon>
    </lineage>
</organism>
<dbReference type="FunFam" id="3.30.70.330:FF:000095">
    <property type="entry name" value="Putative Nucleoporin NUP53"/>
    <property type="match status" value="1"/>
</dbReference>
<dbReference type="GO" id="GO:0006607">
    <property type="term" value="P:NLS-bearing protein import into nucleus"/>
    <property type="evidence" value="ECO:0007669"/>
    <property type="project" value="TreeGrafter"/>
</dbReference>
<comment type="subcellular location">
    <subcellularLocation>
        <location evidence="1">Nucleus</location>
        <location evidence="1">Nuclear pore complex</location>
    </subcellularLocation>
</comment>
<dbReference type="InterPro" id="IPR007846">
    <property type="entry name" value="RRM_NUP35_dom"/>
</dbReference>